<evidence type="ECO:0000256" key="1">
    <source>
        <dbReference type="ARBA" id="ARBA00004141"/>
    </source>
</evidence>
<evidence type="ECO:0000256" key="6">
    <source>
        <dbReference type="SAM" id="Phobius"/>
    </source>
</evidence>
<keyword evidence="8" id="KW-1185">Reference proteome</keyword>
<comment type="subcellular location">
    <subcellularLocation>
        <location evidence="1">Membrane</location>
        <topology evidence="1">Multi-pass membrane protein</topology>
    </subcellularLocation>
</comment>
<keyword evidence="4 6" id="KW-0472">Membrane</keyword>
<feature type="transmembrane region" description="Helical" evidence="6">
    <location>
        <begin position="104"/>
        <end position="121"/>
    </location>
</feature>
<dbReference type="SMART" id="SM01417">
    <property type="entry name" value="Solute_trans_a"/>
    <property type="match status" value="1"/>
</dbReference>
<accession>A0ABR4PU56</accession>
<feature type="transmembrane region" description="Helical" evidence="6">
    <location>
        <begin position="287"/>
        <end position="309"/>
    </location>
</feature>
<reference evidence="7 8" key="1">
    <citation type="submission" date="2024-06" db="EMBL/GenBank/DDBJ databases">
        <title>Complete genome of Phlyctema vagabunda strain 19-DSS-EL-015.</title>
        <authorList>
            <person name="Fiorenzani C."/>
        </authorList>
    </citation>
    <scope>NUCLEOTIDE SEQUENCE [LARGE SCALE GENOMIC DNA]</scope>
    <source>
        <strain evidence="7 8">19-DSS-EL-015</strain>
    </source>
</reference>
<proteinExistence type="predicted"/>
<feature type="transmembrane region" description="Helical" evidence="6">
    <location>
        <begin position="207"/>
        <end position="231"/>
    </location>
</feature>
<feature type="transmembrane region" description="Helical" evidence="6">
    <location>
        <begin position="174"/>
        <end position="195"/>
    </location>
</feature>
<gene>
    <name evidence="7" type="ORF">PVAG01_00407</name>
</gene>
<comment type="caution">
    <text evidence="7">The sequence shown here is derived from an EMBL/GenBank/DDBJ whole genome shotgun (WGS) entry which is preliminary data.</text>
</comment>
<evidence type="ECO:0000256" key="5">
    <source>
        <dbReference type="SAM" id="MobiDB-lite"/>
    </source>
</evidence>
<feature type="transmembrane region" description="Helical" evidence="6">
    <location>
        <begin position="34"/>
        <end position="58"/>
    </location>
</feature>
<evidence type="ECO:0000313" key="7">
    <source>
        <dbReference type="EMBL" id="KAL3426898.1"/>
    </source>
</evidence>
<dbReference type="EMBL" id="JBFCZG010000001">
    <property type="protein sequence ID" value="KAL3426898.1"/>
    <property type="molecule type" value="Genomic_DNA"/>
</dbReference>
<feature type="transmembrane region" description="Helical" evidence="6">
    <location>
        <begin position="70"/>
        <end position="92"/>
    </location>
</feature>
<evidence type="ECO:0000313" key="8">
    <source>
        <dbReference type="Proteomes" id="UP001629113"/>
    </source>
</evidence>
<keyword evidence="3 6" id="KW-1133">Transmembrane helix</keyword>
<dbReference type="InterPro" id="IPR005178">
    <property type="entry name" value="Ostalpha/TMEM184C"/>
</dbReference>
<evidence type="ECO:0000256" key="3">
    <source>
        <dbReference type="ARBA" id="ARBA00022989"/>
    </source>
</evidence>
<name>A0ABR4PU56_9HELO</name>
<evidence type="ECO:0000256" key="2">
    <source>
        <dbReference type="ARBA" id="ARBA00022692"/>
    </source>
</evidence>
<dbReference type="Proteomes" id="UP001629113">
    <property type="component" value="Unassembled WGS sequence"/>
</dbReference>
<feature type="transmembrane region" description="Helical" evidence="6">
    <location>
        <begin position="243"/>
        <end position="267"/>
    </location>
</feature>
<sequence>MGLSFNTTCNATLDEMRIGTSEEVLVGNMTFHSLAIIIAAAAALTAILVSFYLIWMHATHYTRPYEQRHIIRILFMIPVYAASAFLQIWFYWHAIYFQVISDCYEAFAIASFFALLCHYLAPNLHEQKDYFRGIVPKPWVWPVNWFAACCGGQRGPWRIPRSGLTWFNIVWSGVYQYCFVRVSMTVTAVITQYFGRYCEASNSPVFAHIWILVLEGAAVTVAMYCLIQFYIQLRKDLSSHSPFLKVLAIKLVIFLSFWQSFMISILTSSTLNVISPTQYLAYPDLKVGVPALLLCIEMAIFAVLHLFAFPWKPYSENAAPTKYPLSPATNGPSSDHVGPKQGGFLGVKALVDAMNPWDMVTGFARAMRWLFFGVKNRESDLSYKNSTFNSNVATNDNDMSLQPTAGKEGQRYQSTDTLPIANEFRRSKFGISTAPPSPGRGDEGAGLIAHAQPNPLNHGGSGYVPARERYDINGQDISEGGTMYPNQPIGLAISEPEPYQSYVQQNPYVSNAPSNAYLEQVRNERRQQSPSQQWAQSQQPIHPEETGNPQIHNALWGQPPRPQDGPRGAAF</sequence>
<feature type="compositionally biased region" description="Low complexity" evidence="5">
    <location>
        <begin position="528"/>
        <end position="539"/>
    </location>
</feature>
<protein>
    <submittedName>
        <fullName evidence="7">Duf300 domain-containing protein</fullName>
    </submittedName>
</protein>
<feature type="region of interest" description="Disordered" evidence="5">
    <location>
        <begin position="521"/>
        <end position="571"/>
    </location>
</feature>
<dbReference type="PANTHER" id="PTHR23423">
    <property type="entry name" value="ORGANIC SOLUTE TRANSPORTER-RELATED"/>
    <property type="match status" value="1"/>
</dbReference>
<dbReference type="Pfam" id="PF03619">
    <property type="entry name" value="Solute_trans_a"/>
    <property type="match status" value="1"/>
</dbReference>
<keyword evidence="2 6" id="KW-0812">Transmembrane</keyword>
<evidence type="ECO:0000256" key="4">
    <source>
        <dbReference type="ARBA" id="ARBA00023136"/>
    </source>
</evidence>
<organism evidence="7 8">
    <name type="scientific">Phlyctema vagabunda</name>
    <dbReference type="NCBI Taxonomy" id="108571"/>
    <lineage>
        <taxon>Eukaryota</taxon>
        <taxon>Fungi</taxon>
        <taxon>Dikarya</taxon>
        <taxon>Ascomycota</taxon>
        <taxon>Pezizomycotina</taxon>
        <taxon>Leotiomycetes</taxon>
        <taxon>Helotiales</taxon>
        <taxon>Dermateaceae</taxon>
        <taxon>Phlyctema</taxon>
    </lineage>
</organism>